<comment type="caution">
    <text evidence="1">The sequence shown here is derived from an EMBL/GenBank/DDBJ whole genome shotgun (WGS) entry which is preliminary data.</text>
</comment>
<evidence type="ECO:0000313" key="1">
    <source>
        <dbReference type="EMBL" id="GAL60421.1"/>
    </source>
</evidence>
<protein>
    <submittedName>
        <fullName evidence="1">Uncharacterized protein</fullName>
    </submittedName>
</protein>
<evidence type="ECO:0000313" key="2">
    <source>
        <dbReference type="Proteomes" id="UP000029462"/>
    </source>
</evidence>
<dbReference type="EMBL" id="BBMZ01000038">
    <property type="protein sequence ID" value="GAL60421.1"/>
    <property type="molecule type" value="Genomic_DNA"/>
</dbReference>
<dbReference type="AlphaFoldDB" id="A0A090V6I8"/>
<keyword evidence="2" id="KW-1185">Reference proteome</keyword>
<organism evidence="1 2">
    <name type="scientific">Pseudescherichia vulneris NBRC 102420</name>
    <dbReference type="NCBI Taxonomy" id="1115515"/>
    <lineage>
        <taxon>Bacteria</taxon>
        <taxon>Pseudomonadati</taxon>
        <taxon>Pseudomonadota</taxon>
        <taxon>Gammaproteobacteria</taxon>
        <taxon>Enterobacterales</taxon>
        <taxon>Enterobacteriaceae</taxon>
        <taxon>Pseudescherichia</taxon>
    </lineage>
</organism>
<proteinExistence type="predicted"/>
<gene>
    <name evidence="1" type="ORF">EV102420_38_00240</name>
</gene>
<sequence length="131" mass="14383">MNKDKNDKHESSTGISIGKSYGNTFSNVDVIGYGNGIIMDEAYNTTFNSINIIGLQALKVIKETQILLSKIKLDEKLQNDINIKLKEIETAPTKESATSTYMKLISSLSDHVTVLTPIWPHLCILAGSLIA</sequence>
<dbReference type="Proteomes" id="UP000029462">
    <property type="component" value="Unassembled WGS sequence"/>
</dbReference>
<name>A0A090V6I8_PSEVU</name>
<accession>A0A090V6I8</accession>
<dbReference type="RefSeq" id="WP_042395844.1">
    <property type="nucleotide sequence ID" value="NZ_BBMZ01000038.1"/>
</dbReference>
<reference evidence="1 2" key="1">
    <citation type="submission" date="2014-09" db="EMBL/GenBank/DDBJ databases">
        <title>Whole genome shotgun sequence of Escherichia vulneris NBRC 102420.</title>
        <authorList>
            <person name="Yoshida Y."/>
            <person name="Hosoyama A."/>
            <person name="Tsuchikane K."/>
            <person name="Ohji S."/>
            <person name="Ichikawa N."/>
            <person name="Kimura A."/>
            <person name="Yamazoe A."/>
            <person name="Ezaki T."/>
            <person name="Fujita N."/>
        </authorList>
    </citation>
    <scope>NUCLEOTIDE SEQUENCE [LARGE SCALE GENOMIC DNA]</scope>
    <source>
        <strain evidence="1 2">NBRC 102420</strain>
    </source>
</reference>